<protein>
    <submittedName>
        <fullName evidence="1">Uncharacterized protein</fullName>
    </submittedName>
</protein>
<evidence type="ECO:0000313" key="2">
    <source>
        <dbReference type="Proteomes" id="UP000637002"/>
    </source>
</evidence>
<dbReference type="EMBL" id="BMGG01000001">
    <property type="protein sequence ID" value="GGC44958.1"/>
    <property type="molecule type" value="Genomic_DNA"/>
</dbReference>
<sequence length="97" mass="10295">MGLRRSGPVQPALSGSFRAYAERHAGNHPGRAVGRATVAAAGAAPALADRKGRDHPLGRAAELCRRTGLERFRLGGITQAQEKRASCKRLEYFAAIG</sequence>
<name>A0A916X6G6_9HYPH</name>
<proteinExistence type="predicted"/>
<evidence type="ECO:0000313" key="1">
    <source>
        <dbReference type="EMBL" id="GGC44958.1"/>
    </source>
</evidence>
<accession>A0A916X6G6</accession>
<dbReference type="AlphaFoldDB" id="A0A916X6G6"/>
<reference evidence="1" key="1">
    <citation type="journal article" date="2014" name="Int. J. Syst. Evol. Microbiol.">
        <title>Complete genome sequence of Corynebacterium casei LMG S-19264T (=DSM 44701T), isolated from a smear-ripened cheese.</title>
        <authorList>
            <consortium name="US DOE Joint Genome Institute (JGI-PGF)"/>
            <person name="Walter F."/>
            <person name="Albersmeier A."/>
            <person name="Kalinowski J."/>
            <person name="Ruckert C."/>
        </authorList>
    </citation>
    <scope>NUCLEOTIDE SEQUENCE</scope>
    <source>
        <strain evidence="1">CGMCC 1.12919</strain>
    </source>
</reference>
<gene>
    <name evidence="1" type="ORF">GCM10010994_00160</name>
</gene>
<comment type="caution">
    <text evidence="1">The sequence shown here is derived from an EMBL/GenBank/DDBJ whole genome shotgun (WGS) entry which is preliminary data.</text>
</comment>
<dbReference type="Proteomes" id="UP000637002">
    <property type="component" value="Unassembled WGS sequence"/>
</dbReference>
<reference evidence="1" key="2">
    <citation type="submission" date="2020-09" db="EMBL/GenBank/DDBJ databases">
        <authorList>
            <person name="Sun Q."/>
            <person name="Zhou Y."/>
        </authorList>
    </citation>
    <scope>NUCLEOTIDE SEQUENCE</scope>
    <source>
        <strain evidence="1">CGMCC 1.12919</strain>
    </source>
</reference>
<keyword evidence="2" id="KW-1185">Reference proteome</keyword>
<organism evidence="1 2">
    <name type="scientific">Chelatococcus reniformis</name>
    <dbReference type="NCBI Taxonomy" id="1494448"/>
    <lineage>
        <taxon>Bacteria</taxon>
        <taxon>Pseudomonadati</taxon>
        <taxon>Pseudomonadota</taxon>
        <taxon>Alphaproteobacteria</taxon>
        <taxon>Hyphomicrobiales</taxon>
        <taxon>Chelatococcaceae</taxon>
        <taxon>Chelatococcus</taxon>
    </lineage>
</organism>